<name>A0A561P6E4_9BACT</name>
<evidence type="ECO:0000256" key="2">
    <source>
        <dbReference type="ARBA" id="ARBA00023125"/>
    </source>
</evidence>
<gene>
    <name evidence="5" type="ORF">FHW36_112121</name>
</gene>
<dbReference type="RefSeq" id="WP_145674350.1">
    <property type="nucleotide sequence ID" value="NZ_VIWO01000012.1"/>
</dbReference>
<dbReference type="InterPro" id="IPR050204">
    <property type="entry name" value="AraC_XylS_family_regulators"/>
</dbReference>
<evidence type="ECO:0000259" key="4">
    <source>
        <dbReference type="PROSITE" id="PS01124"/>
    </source>
</evidence>
<dbReference type="Proteomes" id="UP000320811">
    <property type="component" value="Unassembled WGS sequence"/>
</dbReference>
<dbReference type="InterPro" id="IPR009057">
    <property type="entry name" value="Homeodomain-like_sf"/>
</dbReference>
<dbReference type="GO" id="GO:0003700">
    <property type="term" value="F:DNA-binding transcription factor activity"/>
    <property type="evidence" value="ECO:0007669"/>
    <property type="project" value="InterPro"/>
</dbReference>
<dbReference type="EMBL" id="VIWO01000012">
    <property type="protein sequence ID" value="TWF33680.1"/>
    <property type="molecule type" value="Genomic_DNA"/>
</dbReference>
<accession>A0A561P6E4</accession>
<dbReference type="PROSITE" id="PS01124">
    <property type="entry name" value="HTH_ARAC_FAMILY_2"/>
    <property type="match status" value="1"/>
</dbReference>
<dbReference type="AlphaFoldDB" id="A0A561P6E4"/>
<dbReference type="Pfam" id="PF12833">
    <property type="entry name" value="HTH_18"/>
    <property type="match status" value="1"/>
</dbReference>
<dbReference type="PANTHER" id="PTHR46796:SF13">
    <property type="entry name" value="HTH-TYPE TRANSCRIPTIONAL ACTIVATOR RHAS"/>
    <property type="match status" value="1"/>
</dbReference>
<evidence type="ECO:0000256" key="3">
    <source>
        <dbReference type="ARBA" id="ARBA00023163"/>
    </source>
</evidence>
<keyword evidence="6" id="KW-1185">Reference proteome</keyword>
<dbReference type="GO" id="GO:0043565">
    <property type="term" value="F:sequence-specific DNA binding"/>
    <property type="evidence" value="ECO:0007669"/>
    <property type="project" value="InterPro"/>
</dbReference>
<sequence length="264" mass="30395">MSGLLKVTIDFYMQQWYNKIDPVLKDAVQTVLILESSDPPQPEDLPIFTNGMSALLCTSQNKENRLSLFGKTVPTERWAEWGSASLIAFFFKPFAIGPVFKLSAQQLKNEPIELNCWNPQKTMALNIQLAYASSTTEKVEILHQFILSQVTANRRECAIIRYATDKMLENPDADVLAQMLQELNLTERTFQRIFKKYVGITAGEYRRICQFQLAFYQLKSGQFDKLTDVAYANGYFDQSHYIRSFKEFTATTPNDYLQFGLKKK</sequence>
<dbReference type="SMART" id="SM00342">
    <property type="entry name" value="HTH_ARAC"/>
    <property type="match status" value="1"/>
</dbReference>
<keyword evidence="2 5" id="KW-0238">DNA-binding</keyword>
<dbReference type="InterPro" id="IPR018060">
    <property type="entry name" value="HTH_AraC"/>
</dbReference>
<proteinExistence type="predicted"/>
<evidence type="ECO:0000256" key="1">
    <source>
        <dbReference type="ARBA" id="ARBA00023015"/>
    </source>
</evidence>
<dbReference type="OrthoDB" id="323290at2"/>
<dbReference type="SUPFAM" id="SSF46689">
    <property type="entry name" value="Homeodomain-like"/>
    <property type="match status" value="1"/>
</dbReference>
<keyword evidence="1" id="KW-0805">Transcription regulation</keyword>
<dbReference type="Gene3D" id="1.10.10.60">
    <property type="entry name" value="Homeodomain-like"/>
    <property type="match status" value="1"/>
</dbReference>
<feature type="domain" description="HTH araC/xylS-type" evidence="4">
    <location>
        <begin position="157"/>
        <end position="259"/>
    </location>
</feature>
<comment type="caution">
    <text evidence="5">The sequence shown here is derived from an EMBL/GenBank/DDBJ whole genome shotgun (WGS) entry which is preliminary data.</text>
</comment>
<dbReference type="PANTHER" id="PTHR46796">
    <property type="entry name" value="HTH-TYPE TRANSCRIPTIONAL ACTIVATOR RHAS-RELATED"/>
    <property type="match status" value="1"/>
</dbReference>
<reference evidence="5 6" key="1">
    <citation type="submission" date="2019-06" db="EMBL/GenBank/DDBJ databases">
        <title>Sorghum-associated microbial communities from plants grown in Nebraska, USA.</title>
        <authorList>
            <person name="Schachtman D."/>
        </authorList>
    </citation>
    <scope>NUCLEOTIDE SEQUENCE [LARGE SCALE GENOMIC DNA]</scope>
    <source>
        <strain evidence="5 6">1209</strain>
    </source>
</reference>
<evidence type="ECO:0000313" key="6">
    <source>
        <dbReference type="Proteomes" id="UP000320811"/>
    </source>
</evidence>
<evidence type="ECO:0000313" key="5">
    <source>
        <dbReference type="EMBL" id="TWF33680.1"/>
    </source>
</evidence>
<organism evidence="5 6">
    <name type="scientific">Chitinophaga polysaccharea</name>
    <dbReference type="NCBI Taxonomy" id="1293035"/>
    <lineage>
        <taxon>Bacteria</taxon>
        <taxon>Pseudomonadati</taxon>
        <taxon>Bacteroidota</taxon>
        <taxon>Chitinophagia</taxon>
        <taxon>Chitinophagales</taxon>
        <taxon>Chitinophagaceae</taxon>
        <taxon>Chitinophaga</taxon>
    </lineage>
</organism>
<protein>
    <submittedName>
        <fullName evidence="5">AraC-like DNA-binding protein</fullName>
    </submittedName>
</protein>
<keyword evidence="3" id="KW-0804">Transcription</keyword>